<dbReference type="GO" id="GO:0005615">
    <property type="term" value="C:extracellular space"/>
    <property type="evidence" value="ECO:0007669"/>
    <property type="project" value="TreeGrafter"/>
</dbReference>
<evidence type="ECO:0000256" key="4">
    <source>
        <dbReference type="ARBA" id="ARBA00022723"/>
    </source>
</evidence>
<protein>
    <submittedName>
        <fullName evidence="9">Propep_M14 domain-containing protein</fullName>
    </submittedName>
</protein>
<keyword evidence="4" id="KW-0479">Metal-binding</keyword>
<evidence type="ECO:0000256" key="6">
    <source>
        <dbReference type="ARBA" id="ARBA00023049"/>
    </source>
</evidence>
<dbReference type="WBParaSite" id="Hba_06673">
    <property type="protein sequence ID" value="Hba_06673"/>
    <property type="gene ID" value="Hba_06673"/>
</dbReference>
<feature type="domain" description="Carboxypeptidase activation peptide" evidence="7">
    <location>
        <begin position="44"/>
        <end position="115"/>
    </location>
</feature>
<keyword evidence="5" id="KW-0862">Zinc</keyword>
<keyword evidence="2" id="KW-0121">Carboxypeptidase</keyword>
<dbReference type="Gene3D" id="3.30.70.340">
    <property type="entry name" value="Metallocarboxypeptidase-like"/>
    <property type="match status" value="1"/>
</dbReference>
<evidence type="ECO:0000259" key="7">
    <source>
        <dbReference type="Pfam" id="PF02244"/>
    </source>
</evidence>
<keyword evidence="8" id="KW-1185">Reference proteome</keyword>
<dbReference type="Gene3D" id="3.40.630.10">
    <property type="entry name" value="Zn peptidases"/>
    <property type="match status" value="1"/>
</dbReference>
<dbReference type="Pfam" id="PF02244">
    <property type="entry name" value="Propep_M14"/>
    <property type="match status" value="1"/>
</dbReference>
<dbReference type="GO" id="GO:0046872">
    <property type="term" value="F:metal ion binding"/>
    <property type="evidence" value="ECO:0007669"/>
    <property type="project" value="UniProtKB-KW"/>
</dbReference>
<dbReference type="GO" id="GO:0004181">
    <property type="term" value="F:metallocarboxypeptidase activity"/>
    <property type="evidence" value="ECO:0007669"/>
    <property type="project" value="TreeGrafter"/>
</dbReference>
<dbReference type="Proteomes" id="UP000095283">
    <property type="component" value="Unplaced"/>
</dbReference>
<keyword evidence="6" id="KW-0482">Metalloprotease</keyword>
<evidence type="ECO:0000256" key="1">
    <source>
        <dbReference type="ARBA" id="ARBA00005988"/>
    </source>
</evidence>
<dbReference type="PANTHER" id="PTHR11705">
    <property type="entry name" value="PROTEASE FAMILY M14 CARBOXYPEPTIDASE A,B"/>
    <property type="match status" value="1"/>
</dbReference>
<accession>A0A1I7WNE6</accession>
<dbReference type="PANTHER" id="PTHR11705:SF51">
    <property type="entry name" value="CARBOXYPEPTIDASE SURO-1-RELATED"/>
    <property type="match status" value="1"/>
</dbReference>
<keyword evidence="3" id="KW-0645">Protease</keyword>
<dbReference type="InterPro" id="IPR003146">
    <property type="entry name" value="M14A_act_pep"/>
</dbReference>
<organism evidence="8 9">
    <name type="scientific">Heterorhabditis bacteriophora</name>
    <name type="common">Entomopathogenic nematode worm</name>
    <dbReference type="NCBI Taxonomy" id="37862"/>
    <lineage>
        <taxon>Eukaryota</taxon>
        <taxon>Metazoa</taxon>
        <taxon>Ecdysozoa</taxon>
        <taxon>Nematoda</taxon>
        <taxon>Chromadorea</taxon>
        <taxon>Rhabditida</taxon>
        <taxon>Rhabditina</taxon>
        <taxon>Rhabditomorpha</taxon>
        <taxon>Strongyloidea</taxon>
        <taxon>Heterorhabditidae</taxon>
        <taxon>Heterorhabditis</taxon>
    </lineage>
</organism>
<evidence type="ECO:0000256" key="2">
    <source>
        <dbReference type="ARBA" id="ARBA00022645"/>
    </source>
</evidence>
<evidence type="ECO:0000256" key="5">
    <source>
        <dbReference type="ARBA" id="ARBA00022833"/>
    </source>
</evidence>
<evidence type="ECO:0000256" key="3">
    <source>
        <dbReference type="ARBA" id="ARBA00022670"/>
    </source>
</evidence>
<keyword evidence="6" id="KW-0378">Hydrolase</keyword>
<evidence type="ECO:0000313" key="8">
    <source>
        <dbReference type="Proteomes" id="UP000095283"/>
    </source>
</evidence>
<dbReference type="InterPro" id="IPR036990">
    <property type="entry name" value="M14A-like_propep"/>
</dbReference>
<dbReference type="AlphaFoldDB" id="A0A1I7WNE6"/>
<evidence type="ECO:0000313" key="9">
    <source>
        <dbReference type="WBParaSite" id="Hba_06673"/>
    </source>
</evidence>
<name>A0A1I7WNE6_HETBA</name>
<dbReference type="SUPFAM" id="SSF54897">
    <property type="entry name" value="Protease propeptides/inhibitors"/>
    <property type="match status" value="1"/>
</dbReference>
<proteinExistence type="inferred from homology"/>
<sequence>MGLRRKRQSDPFTNAPILVMRFITFLLFLEGLSPMVIAERFILYQVKPEDERGMRMLRKWQNMDHKYKVDFWKEPQHLGDAADVMISEKYVTQMERRFRRGNIAFSVKVSDVENLKNNLADLDFSRVGRLKKIKYPFGDYASYSDMMKYMRTIEFYYPNITKIIRLGTTHEGKPIEGLKERLPNSQITLSN</sequence>
<dbReference type="SUPFAM" id="SSF53187">
    <property type="entry name" value="Zn-dependent exopeptidases"/>
    <property type="match status" value="1"/>
</dbReference>
<comment type="similarity">
    <text evidence="1">Belongs to the peptidase M14 family.</text>
</comment>
<dbReference type="GO" id="GO:0006508">
    <property type="term" value="P:proteolysis"/>
    <property type="evidence" value="ECO:0007669"/>
    <property type="project" value="UniProtKB-KW"/>
</dbReference>
<dbReference type="MEROPS" id="M14.035"/>
<reference evidence="9" key="1">
    <citation type="submission" date="2016-11" db="UniProtKB">
        <authorList>
            <consortium name="WormBaseParasite"/>
        </authorList>
    </citation>
    <scope>IDENTIFICATION</scope>
</reference>